<dbReference type="AlphaFoldDB" id="W2VR60"/>
<dbReference type="EMBL" id="ANIX01004665">
    <property type="protein sequence ID" value="ETP00148.1"/>
    <property type="molecule type" value="Genomic_DNA"/>
</dbReference>
<feature type="compositionally biased region" description="Basic and acidic residues" evidence="1">
    <location>
        <begin position="27"/>
        <end position="41"/>
    </location>
</feature>
<dbReference type="Proteomes" id="UP000018958">
    <property type="component" value="Unassembled WGS sequence"/>
</dbReference>
<protein>
    <submittedName>
        <fullName evidence="2">Uncharacterized protein</fullName>
    </submittedName>
</protein>
<feature type="region of interest" description="Disordered" evidence="1">
    <location>
        <begin position="80"/>
        <end position="108"/>
    </location>
</feature>
<name>W2VR60_PHYNI</name>
<reference evidence="2 3" key="1">
    <citation type="submission" date="2013-11" db="EMBL/GenBank/DDBJ databases">
        <title>The Genome Sequence of Phytophthora parasitica CJ01A1.</title>
        <authorList>
            <consortium name="The Broad Institute Genomics Platform"/>
            <person name="Russ C."/>
            <person name="Tyler B."/>
            <person name="Panabieres F."/>
            <person name="Shan W."/>
            <person name="Tripathy S."/>
            <person name="Grunwald N."/>
            <person name="Machado M."/>
            <person name="Johnson C.S."/>
            <person name="Walker B."/>
            <person name="Young S.K."/>
            <person name="Zeng Q."/>
            <person name="Gargeya S."/>
            <person name="Fitzgerald M."/>
            <person name="Haas B."/>
            <person name="Abouelleil A."/>
            <person name="Allen A.W."/>
            <person name="Alvarado L."/>
            <person name="Arachchi H.M."/>
            <person name="Berlin A.M."/>
            <person name="Chapman S.B."/>
            <person name="Gainer-Dewar J."/>
            <person name="Goldberg J."/>
            <person name="Griggs A."/>
            <person name="Gujja S."/>
            <person name="Hansen M."/>
            <person name="Howarth C."/>
            <person name="Imamovic A."/>
            <person name="Ireland A."/>
            <person name="Larimer J."/>
            <person name="McCowan C."/>
            <person name="Murphy C."/>
            <person name="Pearson M."/>
            <person name="Poon T.W."/>
            <person name="Priest M."/>
            <person name="Roberts A."/>
            <person name="Saif S."/>
            <person name="Shea T."/>
            <person name="Sisk P."/>
            <person name="Sykes S."/>
            <person name="Wortman J."/>
            <person name="Nusbaum C."/>
            <person name="Birren B."/>
        </authorList>
    </citation>
    <scope>NUCLEOTIDE SEQUENCE [LARGE SCALE GENOMIC DNA]</scope>
    <source>
        <strain evidence="2 3">CJ01A1</strain>
    </source>
</reference>
<evidence type="ECO:0000313" key="2">
    <source>
        <dbReference type="EMBL" id="ETP00148.1"/>
    </source>
</evidence>
<organism evidence="2 3">
    <name type="scientific">Phytophthora nicotianae CJ01A1</name>
    <dbReference type="NCBI Taxonomy" id="1317063"/>
    <lineage>
        <taxon>Eukaryota</taxon>
        <taxon>Sar</taxon>
        <taxon>Stramenopiles</taxon>
        <taxon>Oomycota</taxon>
        <taxon>Peronosporomycetes</taxon>
        <taxon>Peronosporales</taxon>
        <taxon>Peronosporaceae</taxon>
        <taxon>Phytophthora</taxon>
    </lineage>
</organism>
<evidence type="ECO:0000256" key="1">
    <source>
        <dbReference type="SAM" id="MobiDB-lite"/>
    </source>
</evidence>
<accession>W2VR60</accession>
<gene>
    <name evidence="2" type="ORF">F441_22429</name>
</gene>
<sequence>MTTVKPHLTESLCLLLCGSNFSPSPRRLREEFDNEENETRGEVGGSRNEVPSNEEIELRRLAITAADNSDVNIYQDIDNPDDFTAMVSDAENDDGTSGDEECVEEETN</sequence>
<comment type="caution">
    <text evidence="2">The sequence shown here is derived from an EMBL/GenBank/DDBJ whole genome shotgun (WGS) entry which is preliminary data.</text>
</comment>
<proteinExistence type="predicted"/>
<feature type="region of interest" description="Disordered" evidence="1">
    <location>
        <begin position="25"/>
        <end position="54"/>
    </location>
</feature>
<evidence type="ECO:0000313" key="3">
    <source>
        <dbReference type="Proteomes" id="UP000018958"/>
    </source>
</evidence>
<feature type="compositionally biased region" description="Acidic residues" evidence="1">
    <location>
        <begin position="90"/>
        <end position="108"/>
    </location>
</feature>